<evidence type="ECO:0000256" key="8">
    <source>
        <dbReference type="RuleBase" id="RU003801"/>
    </source>
</evidence>
<dbReference type="Proteomes" id="UP001212997">
    <property type="component" value="Unassembled WGS sequence"/>
</dbReference>
<evidence type="ECO:0000256" key="1">
    <source>
        <dbReference type="ARBA" id="ARBA00005232"/>
    </source>
</evidence>
<proteinExistence type="inferred from homology"/>
<name>A0AAD5V066_9APHY</name>
<comment type="caution">
    <text evidence="11">The sequence shown here is derived from an EMBL/GenBank/DDBJ whole genome shotgun (WGS) entry which is preliminary data.</text>
</comment>
<dbReference type="FunFam" id="3.30.559.10:FF:000019">
    <property type="entry name" value="Carnitine acetyl transferase"/>
    <property type="match status" value="1"/>
</dbReference>
<keyword evidence="3 8" id="KW-0808">Transferase</keyword>
<dbReference type="Gene3D" id="1.10.275.20">
    <property type="entry name" value="Choline/Carnitine o-acyltransferase"/>
    <property type="match status" value="1"/>
</dbReference>
<keyword evidence="4" id="KW-0276">Fatty acid metabolism</keyword>
<dbReference type="FunFam" id="3.30.559.70:FF:000003">
    <property type="entry name" value="Carnitine acetyl transferase FacC"/>
    <property type="match status" value="1"/>
</dbReference>
<dbReference type="GO" id="GO:0004092">
    <property type="term" value="F:carnitine O-acetyltransferase activity"/>
    <property type="evidence" value="ECO:0007669"/>
    <property type="project" value="TreeGrafter"/>
</dbReference>
<feature type="domain" description="Choline/carnitine acyltransferase" evidence="10">
    <location>
        <begin position="26"/>
        <end position="685"/>
    </location>
</feature>
<evidence type="ECO:0000256" key="6">
    <source>
        <dbReference type="ARBA" id="ARBA00023315"/>
    </source>
</evidence>
<dbReference type="PANTHER" id="PTHR22589:SF29">
    <property type="entry name" value="MITOCHONDRIAL CARNITINE O-ACETYLTRANSFERASE-RELATED"/>
    <property type="match status" value="1"/>
</dbReference>
<sequence length="782" mass="87460">MPSLTKFESNPPKARTFARQNELPKLPIPPLEETLKRYLRALEGLQDEYEHEETKIAVHAFLHEEGPDLQEKLKLHRGLLVIRFSSFRHLHGFSSTLRYESYLSHTDPVVLALNPFFVLEDDPTPDRGSQLPRASSLIVSSLGFIHDLRAEMLEPDTARGTPLDMDQYLRLFGTVRIPTERGCRMEVHSDSRHVVVLRRGQFYWFDVLDMENRPVLTEREILKNLQAIVTDADELPVHEVARNSIGVLSTENRKNWSSLRKALLRNRNNESCLEIVDNALFVVCLDDAHPDNLAELCNNFLCGTYELKGGVQVGTCTNRWYDKLQIIVTADGAAGINFEHTGVDGHTVLRFAADIFTEGLMLLARSINPSAPTLFHAKLSPYAKSYKAPRGQGPPPRAPYLIDTAPKKLEWALYPELRAGIRFAETRLSDLICQNDCQALEFKGYGKNFITSHGFSPDAFVQMAFQAAYYGLYGRIECTYEPAMTKAFLHGRTEAIRTVQEHSVEFVKTFFSETSPLLKVASLRKACQGHVKLSKECAQGLGQDRHLYALYCLAQRERDALNTPPTESGANTPTGSTGPGFAKTDSEDPPRSISPISTASELSALSEGYVHRPPLPSIFSDPGWTVLNTSILSTSNCGNPALRLFGFGPVAADGYGIGYIIKDDGISVCASSKHLQTRRFLDTLQGYLMDIQRILIQLHLSANERAEPFVDHAGVLRDSKTGRPINGVLMSAEREAQEAYNDYADYMPGYSFFDSGDVELLNRGRRMPSYYNTGKVIPLAEY</sequence>
<evidence type="ECO:0000259" key="10">
    <source>
        <dbReference type="Pfam" id="PF00755"/>
    </source>
</evidence>
<dbReference type="Pfam" id="PF00755">
    <property type="entry name" value="Carn_acyltransf"/>
    <property type="match status" value="1"/>
</dbReference>
<dbReference type="GO" id="GO:0009437">
    <property type="term" value="P:carnitine metabolic process"/>
    <property type="evidence" value="ECO:0007669"/>
    <property type="project" value="TreeGrafter"/>
</dbReference>
<dbReference type="GO" id="GO:0005739">
    <property type="term" value="C:mitochondrion"/>
    <property type="evidence" value="ECO:0007669"/>
    <property type="project" value="TreeGrafter"/>
</dbReference>
<feature type="compositionally biased region" description="Polar residues" evidence="9">
    <location>
        <begin position="563"/>
        <end position="576"/>
    </location>
</feature>
<evidence type="ECO:0000256" key="9">
    <source>
        <dbReference type="SAM" id="MobiDB-lite"/>
    </source>
</evidence>
<evidence type="ECO:0000256" key="4">
    <source>
        <dbReference type="ARBA" id="ARBA00022832"/>
    </source>
</evidence>
<dbReference type="PANTHER" id="PTHR22589">
    <property type="entry name" value="CARNITINE O-ACYLTRANSFERASE"/>
    <property type="match status" value="1"/>
</dbReference>
<dbReference type="SUPFAM" id="SSF52777">
    <property type="entry name" value="CoA-dependent acyltransferases"/>
    <property type="match status" value="2"/>
</dbReference>
<evidence type="ECO:0000256" key="7">
    <source>
        <dbReference type="PIRSR" id="PIRSR600542-1"/>
    </source>
</evidence>
<organism evidence="11 12">
    <name type="scientific">Meripilus lineatus</name>
    <dbReference type="NCBI Taxonomy" id="2056292"/>
    <lineage>
        <taxon>Eukaryota</taxon>
        <taxon>Fungi</taxon>
        <taxon>Dikarya</taxon>
        <taxon>Basidiomycota</taxon>
        <taxon>Agaricomycotina</taxon>
        <taxon>Agaricomycetes</taxon>
        <taxon>Polyporales</taxon>
        <taxon>Meripilaceae</taxon>
        <taxon>Meripilus</taxon>
    </lineage>
</organism>
<dbReference type="Gene3D" id="3.30.559.70">
    <property type="entry name" value="Choline/Carnitine o-acyltransferase, domain 2"/>
    <property type="match status" value="1"/>
</dbReference>
<gene>
    <name evidence="11" type="ORF">NLI96_g7014</name>
</gene>
<dbReference type="AlphaFoldDB" id="A0AAD5V066"/>
<dbReference type="InterPro" id="IPR042231">
    <property type="entry name" value="Cho/carn_acyl_trans_2"/>
</dbReference>
<evidence type="ECO:0000256" key="2">
    <source>
        <dbReference type="ARBA" id="ARBA00022448"/>
    </source>
</evidence>
<dbReference type="Gene3D" id="3.30.559.10">
    <property type="entry name" value="Chloramphenicol acetyltransferase-like domain"/>
    <property type="match status" value="1"/>
</dbReference>
<dbReference type="GO" id="GO:0006631">
    <property type="term" value="P:fatty acid metabolic process"/>
    <property type="evidence" value="ECO:0007669"/>
    <property type="project" value="UniProtKB-KW"/>
</dbReference>
<comment type="similarity">
    <text evidence="1 8">Belongs to the carnitine/choline acetyltransferase family.</text>
</comment>
<dbReference type="PROSITE" id="PS00440">
    <property type="entry name" value="ACYLTRANSF_C_2"/>
    <property type="match status" value="1"/>
</dbReference>
<feature type="region of interest" description="Disordered" evidence="9">
    <location>
        <begin position="561"/>
        <end position="596"/>
    </location>
</feature>
<dbReference type="EMBL" id="JANAWD010000275">
    <property type="protein sequence ID" value="KAJ3482393.1"/>
    <property type="molecule type" value="Genomic_DNA"/>
</dbReference>
<dbReference type="InterPro" id="IPR023213">
    <property type="entry name" value="CAT-like_dom_sf"/>
</dbReference>
<evidence type="ECO:0000313" key="12">
    <source>
        <dbReference type="Proteomes" id="UP001212997"/>
    </source>
</evidence>
<keyword evidence="5" id="KW-0443">Lipid metabolism</keyword>
<keyword evidence="2" id="KW-0813">Transport</keyword>
<keyword evidence="12" id="KW-1185">Reference proteome</keyword>
<evidence type="ECO:0000256" key="3">
    <source>
        <dbReference type="ARBA" id="ARBA00022679"/>
    </source>
</evidence>
<reference evidence="11" key="1">
    <citation type="submission" date="2022-07" db="EMBL/GenBank/DDBJ databases">
        <title>Genome Sequence of Physisporinus lineatus.</title>
        <authorList>
            <person name="Buettner E."/>
        </authorList>
    </citation>
    <scope>NUCLEOTIDE SEQUENCE</scope>
    <source>
        <strain evidence="11">VT162</strain>
    </source>
</reference>
<dbReference type="InterPro" id="IPR039551">
    <property type="entry name" value="Cho/carn_acyl_trans"/>
</dbReference>
<feature type="active site" description="Proton acceptor" evidence="7">
    <location>
        <position position="340"/>
    </location>
</feature>
<keyword evidence="6 8" id="KW-0012">Acyltransferase</keyword>
<dbReference type="InterPro" id="IPR000542">
    <property type="entry name" value="Carn_acyl_trans"/>
</dbReference>
<evidence type="ECO:0000313" key="11">
    <source>
        <dbReference type="EMBL" id="KAJ3482393.1"/>
    </source>
</evidence>
<dbReference type="PROSITE" id="PS00439">
    <property type="entry name" value="ACYLTRANSF_C_1"/>
    <property type="match status" value="1"/>
</dbReference>
<protein>
    <recommendedName>
        <fullName evidence="10">Choline/carnitine acyltransferase domain-containing protein</fullName>
    </recommendedName>
</protein>
<dbReference type="InterPro" id="IPR042572">
    <property type="entry name" value="Carn_acyl_trans_N"/>
</dbReference>
<accession>A0AAD5V066</accession>
<evidence type="ECO:0000256" key="5">
    <source>
        <dbReference type="ARBA" id="ARBA00023098"/>
    </source>
</evidence>